<dbReference type="GO" id="GO:0004519">
    <property type="term" value="F:endonuclease activity"/>
    <property type="evidence" value="ECO:0007669"/>
    <property type="project" value="UniProtKB-KW"/>
</dbReference>
<dbReference type="InterPro" id="IPR023412">
    <property type="entry name" value="RNaseA_domain"/>
</dbReference>
<evidence type="ECO:0000313" key="11">
    <source>
        <dbReference type="EMBL" id="KAJ8338170.1"/>
    </source>
</evidence>
<evidence type="ECO:0000313" key="12">
    <source>
        <dbReference type="Proteomes" id="UP001152622"/>
    </source>
</evidence>
<dbReference type="SUPFAM" id="SSF54076">
    <property type="entry name" value="RNase A-like"/>
    <property type="match status" value="1"/>
</dbReference>
<comment type="similarity">
    <text evidence="2 8">Belongs to the pancreatic ribonuclease family.</text>
</comment>
<evidence type="ECO:0000256" key="2">
    <source>
        <dbReference type="ARBA" id="ARBA00005600"/>
    </source>
</evidence>
<dbReference type="PANTHER" id="PTHR11437:SF10">
    <property type="entry name" value="ANGIOGENIN-RELATED"/>
    <property type="match status" value="1"/>
</dbReference>
<evidence type="ECO:0000256" key="3">
    <source>
        <dbReference type="ARBA" id="ARBA00022525"/>
    </source>
</evidence>
<evidence type="ECO:0000256" key="7">
    <source>
        <dbReference type="ARBA" id="ARBA00023157"/>
    </source>
</evidence>
<feature type="signal peptide" evidence="8">
    <location>
        <begin position="1"/>
        <end position="23"/>
    </location>
</feature>
<dbReference type="SMART" id="SM00092">
    <property type="entry name" value="RNAse_Pc"/>
    <property type="match status" value="1"/>
</dbReference>
<evidence type="ECO:0000256" key="4">
    <source>
        <dbReference type="ARBA" id="ARBA00022722"/>
    </source>
</evidence>
<dbReference type="InterPro" id="IPR023411">
    <property type="entry name" value="RNaseA_AS"/>
</dbReference>
<keyword evidence="5 8" id="KW-0255">Endonuclease</keyword>
<proteinExistence type="inferred from homology"/>
<gene>
    <name evidence="11" type="ORF">SKAU_G00371360</name>
</gene>
<dbReference type="AlphaFoldDB" id="A0A9Q1EG70"/>
<dbReference type="PANTHER" id="PTHR11437">
    <property type="entry name" value="RIBONUCLEASE"/>
    <property type="match status" value="1"/>
</dbReference>
<accession>A0A9Q1EG70</accession>
<dbReference type="InterPro" id="IPR001427">
    <property type="entry name" value="RNaseA"/>
</dbReference>
<dbReference type="GO" id="GO:0050830">
    <property type="term" value="P:defense response to Gram-positive bacterium"/>
    <property type="evidence" value="ECO:0007669"/>
    <property type="project" value="TreeGrafter"/>
</dbReference>
<evidence type="ECO:0000256" key="6">
    <source>
        <dbReference type="ARBA" id="ARBA00022801"/>
    </source>
</evidence>
<dbReference type="PROSITE" id="PS00127">
    <property type="entry name" value="RNASE_PANCREATIC"/>
    <property type="match status" value="1"/>
</dbReference>
<keyword evidence="8" id="KW-0732">Signal</keyword>
<keyword evidence="7" id="KW-1015">Disulfide bond</keyword>
<feature type="domain" description="Ribonuclease A-domain" evidence="10">
    <location>
        <begin position="127"/>
        <end position="244"/>
    </location>
</feature>
<evidence type="ECO:0000256" key="1">
    <source>
        <dbReference type="ARBA" id="ARBA00004613"/>
    </source>
</evidence>
<evidence type="ECO:0000256" key="8">
    <source>
        <dbReference type="RuleBase" id="RU000651"/>
    </source>
</evidence>
<feature type="chain" id="PRO_5040535970" description="Ribonuclease A-domain domain-containing protein" evidence="8">
    <location>
        <begin position="24"/>
        <end position="245"/>
    </location>
</feature>
<keyword evidence="3" id="KW-0964">Secreted</keyword>
<dbReference type="InterPro" id="IPR036816">
    <property type="entry name" value="RNaseA-like_dom_sf"/>
</dbReference>
<protein>
    <recommendedName>
        <fullName evidence="10">Ribonuclease A-domain domain-containing protein</fullName>
    </recommendedName>
</protein>
<keyword evidence="4 8" id="KW-0540">Nuclease</keyword>
<dbReference type="Gene3D" id="3.10.130.10">
    <property type="entry name" value="Ribonuclease A-like domain"/>
    <property type="match status" value="1"/>
</dbReference>
<dbReference type="GO" id="GO:0016787">
    <property type="term" value="F:hydrolase activity"/>
    <property type="evidence" value="ECO:0007669"/>
    <property type="project" value="UniProtKB-KW"/>
</dbReference>
<dbReference type="GO" id="GO:0003676">
    <property type="term" value="F:nucleic acid binding"/>
    <property type="evidence" value="ECO:0007669"/>
    <property type="project" value="InterPro"/>
</dbReference>
<dbReference type="OrthoDB" id="8573660at2759"/>
<comment type="subcellular location">
    <subcellularLocation>
        <location evidence="1">Secreted</location>
    </subcellularLocation>
</comment>
<dbReference type="GO" id="GO:0004540">
    <property type="term" value="F:RNA nuclease activity"/>
    <property type="evidence" value="ECO:0007669"/>
    <property type="project" value="TreeGrafter"/>
</dbReference>
<keyword evidence="6 8" id="KW-0378">Hydrolase</keyword>
<dbReference type="PROSITE" id="PS51257">
    <property type="entry name" value="PROKAR_LIPOPROTEIN"/>
    <property type="match status" value="1"/>
</dbReference>
<feature type="region of interest" description="Disordered" evidence="9">
    <location>
        <begin position="47"/>
        <end position="68"/>
    </location>
</feature>
<dbReference type="Pfam" id="PF00074">
    <property type="entry name" value="RnaseA"/>
    <property type="match status" value="1"/>
</dbReference>
<dbReference type="GO" id="GO:0005576">
    <property type="term" value="C:extracellular region"/>
    <property type="evidence" value="ECO:0007669"/>
    <property type="project" value="UniProtKB-SubCell"/>
</dbReference>
<evidence type="ECO:0000259" key="10">
    <source>
        <dbReference type="SMART" id="SM00092"/>
    </source>
</evidence>
<keyword evidence="12" id="KW-1185">Reference proteome</keyword>
<reference evidence="11" key="1">
    <citation type="journal article" date="2023" name="Science">
        <title>Genome structures resolve the early diversification of teleost fishes.</title>
        <authorList>
            <person name="Parey E."/>
            <person name="Louis A."/>
            <person name="Montfort J."/>
            <person name="Bouchez O."/>
            <person name="Roques C."/>
            <person name="Iampietro C."/>
            <person name="Lluch J."/>
            <person name="Castinel A."/>
            <person name="Donnadieu C."/>
            <person name="Desvignes T."/>
            <person name="Floi Bucao C."/>
            <person name="Jouanno E."/>
            <person name="Wen M."/>
            <person name="Mejri S."/>
            <person name="Dirks R."/>
            <person name="Jansen H."/>
            <person name="Henkel C."/>
            <person name="Chen W.J."/>
            <person name="Zahm M."/>
            <person name="Cabau C."/>
            <person name="Klopp C."/>
            <person name="Thompson A.W."/>
            <person name="Robinson-Rechavi M."/>
            <person name="Braasch I."/>
            <person name="Lecointre G."/>
            <person name="Bobe J."/>
            <person name="Postlethwait J.H."/>
            <person name="Berthelot C."/>
            <person name="Roest Crollius H."/>
            <person name="Guiguen Y."/>
        </authorList>
    </citation>
    <scope>NUCLEOTIDE SEQUENCE</scope>
    <source>
        <strain evidence="11">WJC10195</strain>
    </source>
</reference>
<organism evidence="11 12">
    <name type="scientific">Synaphobranchus kaupii</name>
    <name type="common">Kaup's arrowtooth eel</name>
    <dbReference type="NCBI Taxonomy" id="118154"/>
    <lineage>
        <taxon>Eukaryota</taxon>
        <taxon>Metazoa</taxon>
        <taxon>Chordata</taxon>
        <taxon>Craniata</taxon>
        <taxon>Vertebrata</taxon>
        <taxon>Euteleostomi</taxon>
        <taxon>Actinopterygii</taxon>
        <taxon>Neopterygii</taxon>
        <taxon>Teleostei</taxon>
        <taxon>Anguilliformes</taxon>
        <taxon>Synaphobranchidae</taxon>
        <taxon>Synaphobranchus</taxon>
    </lineage>
</organism>
<name>A0A9Q1EG70_SYNKA</name>
<evidence type="ECO:0000256" key="5">
    <source>
        <dbReference type="ARBA" id="ARBA00022759"/>
    </source>
</evidence>
<evidence type="ECO:0000256" key="9">
    <source>
        <dbReference type="SAM" id="MobiDB-lite"/>
    </source>
</evidence>
<sequence>MKRLRVIAMRMALGFSCLFLASCSTNSAGSQSAGDPSAPQPCVVLQTDPDQEQQPPEGRLGRGGGWQWEPARARGSITVIRGCILTVWTEQGGHKTFPGGTGVHLEGWEWTSQDLALHCSCVSSPERESPYENFLRQHVDETVTRGNVDYCNEKMRERKMPEYPRCKKSNTFIHAKRQKVNKVCATAPIDRNIHCSTFNITECRYHDNESRKKNECQYKASSLLNKRIQIACKDNKPVHLEPGTC</sequence>
<dbReference type="Proteomes" id="UP001152622">
    <property type="component" value="Chromosome 18"/>
</dbReference>
<comment type="caution">
    <text evidence="11">The sequence shown here is derived from an EMBL/GenBank/DDBJ whole genome shotgun (WGS) entry which is preliminary data.</text>
</comment>
<dbReference type="EMBL" id="JAINUF010000018">
    <property type="protein sequence ID" value="KAJ8338170.1"/>
    <property type="molecule type" value="Genomic_DNA"/>
</dbReference>